<evidence type="ECO:0000256" key="1">
    <source>
        <dbReference type="SAM" id="MobiDB-lite"/>
    </source>
</evidence>
<dbReference type="AlphaFoldDB" id="A0A023D4T8"/>
<protein>
    <submittedName>
        <fullName evidence="2">Uncharacterized protein</fullName>
    </submittedName>
</protein>
<keyword evidence="3" id="KW-1185">Reference proteome</keyword>
<dbReference type="OrthoDB" id="7276548at2"/>
<accession>A0A023D4T8</accession>
<reference evidence="3" key="1">
    <citation type="journal article" date="2014" name="FEMS Microbiol. Lett.">
        <title>Draft Genomic DNA Sequence of the Facultatively Methylotrophic Bacterium Acidomonas methanolica type strain MB58.</title>
        <authorList>
            <person name="Higashiura N."/>
            <person name="Hadano H."/>
            <person name="Hirakawa H."/>
            <person name="Matsutani M."/>
            <person name="Takabe S."/>
            <person name="Matsushita K."/>
            <person name="Azuma Y."/>
        </authorList>
    </citation>
    <scope>NUCLEOTIDE SEQUENCE [LARGE SCALE GENOMIC DNA]</scope>
    <source>
        <strain evidence="3">MB58</strain>
    </source>
</reference>
<feature type="region of interest" description="Disordered" evidence="1">
    <location>
        <begin position="40"/>
        <end position="63"/>
    </location>
</feature>
<evidence type="ECO:0000313" key="3">
    <source>
        <dbReference type="Proteomes" id="UP000019760"/>
    </source>
</evidence>
<proteinExistence type="predicted"/>
<dbReference type="Proteomes" id="UP000019760">
    <property type="component" value="Unassembled WGS sequence"/>
</dbReference>
<comment type="caution">
    <text evidence="2">The sequence shown here is derived from an EMBL/GenBank/DDBJ whole genome shotgun (WGS) entry which is preliminary data.</text>
</comment>
<reference evidence="2 3" key="2">
    <citation type="journal article" date="2014" name="FEMS Microbiol. Lett.">
        <title>Draft genomic DNA sequence of the facultatively methylotrophic bacterium Acidomonas methanolica type strain MB58.</title>
        <authorList>
            <person name="Higashiura N."/>
            <person name="Hadano H."/>
            <person name="Hirakawa H."/>
            <person name="Matsutani M."/>
            <person name="Takabe S."/>
            <person name="Matsushita K."/>
            <person name="Azuma Y."/>
        </authorList>
    </citation>
    <scope>NUCLEOTIDE SEQUENCE [LARGE SCALE GENOMIC DNA]</scope>
    <source>
        <strain evidence="2 3">MB58</strain>
    </source>
</reference>
<dbReference type="RefSeq" id="WP_042058643.1">
    <property type="nucleotide sequence ID" value="NZ_BAND01000049.1"/>
</dbReference>
<dbReference type="EMBL" id="BAND01000049">
    <property type="protein sequence ID" value="GAJ29152.1"/>
    <property type="molecule type" value="Genomic_DNA"/>
</dbReference>
<evidence type="ECO:0000313" key="2">
    <source>
        <dbReference type="EMBL" id="GAJ29152.1"/>
    </source>
</evidence>
<organism evidence="2 3">
    <name type="scientific">Acidomonas methanolica NBRC 104435</name>
    <dbReference type="NCBI Taxonomy" id="1231351"/>
    <lineage>
        <taxon>Bacteria</taxon>
        <taxon>Pseudomonadati</taxon>
        <taxon>Pseudomonadota</taxon>
        <taxon>Alphaproteobacteria</taxon>
        <taxon>Acetobacterales</taxon>
        <taxon>Acetobacteraceae</taxon>
        <taxon>Acidomonas</taxon>
    </lineage>
</organism>
<gene>
    <name evidence="2" type="ORF">Amme_049_006</name>
</gene>
<sequence length="63" mass="6956">MIRHLSTGISDIAQLLAPSHPPLSATRFWTREWEFLGFDPAEARTGNAEAGRARDQAESSDES</sequence>
<name>A0A023D4T8_ACIMT</name>